<dbReference type="SUPFAM" id="SSF56784">
    <property type="entry name" value="HAD-like"/>
    <property type="match status" value="1"/>
</dbReference>
<dbReference type="GO" id="GO:0008967">
    <property type="term" value="F:phosphoglycolate phosphatase activity"/>
    <property type="evidence" value="ECO:0007669"/>
    <property type="project" value="TreeGrafter"/>
</dbReference>
<dbReference type="InterPro" id="IPR041492">
    <property type="entry name" value="HAD_2"/>
</dbReference>
<dbReference type="GO" id="GO:0006281">
    <property type="term" value="P:DNA repair"/>
    <property type="evidence" value="ECO:0007669"/>
    <property type="project" value="TreeGrafter"/>
</dbReference>
<proteinExistence type="predicted"/>
<dbReference type="InterPro" id="IPR050155">
    <property type="entry name" value="HAD-like_hydrolase_sf"/>
</dbReference>
<dbReference type="AlphaFoldDB" id="A0A381WC81"/>
<gene>
    <name evidence="1" type="ORF">METZ01_LOCUS102990</name>
</gene>
<dbReference type="Gene3D" id="3.40.50.1000">
    <property type="entry name" value="HAD superfamily/HAD-like"/>
    <property type="match status" value="1"/>
</dbReference>
<organism evidence="1">
    <name type="scientific">marine metagenome</name>
    <dbReference type="NCBI Taxonomy" id="408172"/>
    <lineage>
        <taxon>unclassified sequences</taxon>
        <taxon>metagenomes</taxon>
        <taxon>ecological metagenomes</taxon>
    </lineage>
</organism>
<dbReference type="InterPro" id="IPR036412">
    <property type="entry name" value="HAD-like_sf"/>
</dbReference>
<dbReference type="PANTHER" id="PTHR43434">
    <property type="entry name" value="PHOSPHOGLYCOLATE PHOSPHATASE"/>
    <property type="match status" value="1"/>
</dbReference>
<dbReference type="SFLD" id="SFLDS00003">
    <property type="entry name" value="Haloacid_Dehalogenase"/>
    <property type="match status" value="1"/>
</dbReference>
<evidence type="ECO:0000313" key="1">
    <source>
        <dbReference type="EMBL" id="SVA50136.1"/>
    </source>
</evidence>
<accession>A0A381WC81</accession>
<dbReference type="Gene3D" id="1.10.150.240">
    <property type="entry name" value="Putative phosphatase, domain 2"/>
    <property type="match status" value="1"/>
</dbReference>
<dbReference type="EMBL" id="UINC01011347">
    <property type="protein sequence ID" value="SVA50136.1"/>
    <property type="molecule type" value="Genomic_DNA"/>
</dbReference>
<name>A0A381WC81_9ZZZZ</name>
<sequence length="227" mass="25425">MKYLFLFDIDGTLISSGGVSRGLLSRAINYETSHDIELGYNDVAGFTDLSITRNVLSNLNIDGLTSSKLLDTILERYLVYVKSEFNQSTKPFVYDDCITFLNMVEGAGHSICLFTGNMKTVAKIKLGRFGIWDRFPFGVFSDDGEDKNSMLRLAQERAWDILQESFRMEKMVVVGDTVQDAEAAKNNGCKSIIVCRVAEKKGAIEKIGPDILVDDLSYPDLLNRLYD</sequence>
<dbReference type="InterPro" id="IPR023214">
    <property type="entry name" value="HAD_sf"/>
</dbReference>
<evidence type="ECO:0008006" key="2">
    <source>
        <dbReference type="Google" id="ProtNLM"/>
    </source>
</evidence>
<dbReference type="SFLD" id="SFLDG01129">
    <property type="entry name" value="C1.5:_HAD__Beta-PGM__Phosphata"/>
    <property type="match status" value="1"/>
</dbReference>
<reference evidence="1" key="1">
    <citation type="submission" date="2018-05" db="EMBL/GenBank/DDBJ databases">
        <authorList>
            <person name="Lanie J.A."/>
            <person name="Ng W.-L."/>
            <person name="Kazmierczak K.M."/>
            <person name="Andrzejewski T.M."/>
            <person name="Davidsen T.M."/>
            <person name="Wayne K.J."/>
            <person name="Tettelin H."/>
            <person name="Glass J.I."/>
            <person name="Rusch D."/>
            <person name="Podicherti R."/>
            <person name="Tsui H.-C.T."/>
            <person name="Winkler M.E."/>
        </authorList>
    </citation>
    <scope>NUCLEOTIDE SEQUENCE</scope>
</reference>
<dbReference type="PANTHER" id="PTHR43434:SF1">
    <property type="entry name" value="PHOSPHOGLYCOLATE PHOSPHATASE"/>
    <property type="match status" value="1"/>
</dbReference>
<protein>
    <recommendedName>
        <fullName evidence="2">Phosphoglycolate phosphatase</fullName>
    </recommendedName>
</protein>
<dbReference type="InterPro" id="IPR023198">
    <property type="entry name" value="PGP-like_dom2"/>
</dbReference>
<dbReference type="Pfam" id="PF13419">
    <property type="entry name" value="HAD_2"/>
    <property type="match status" value="1"/>
</dbReference>